<keyword evidence="4" id="KW-0472">Membrane</keyword>
<dbReference type="Proteomes" id="UP000594263">
    <property type="component" value="Unplaced"/>
</dbReference>
<evidence type="ECO:0000256" key="2">
    <source>
        <dbReference type="PROSITE-ProRule" id="PRU00504"/>
    </source>
</evidence>
<evidence type="ECO:0000256" key="4">
    <source>
        <dbReference type="SAM" id="Phobius"/>
    </source>
</evidence>
<dbReference type="Pfam" id="PF25021">
    <property type="entry name" value="TEN_NHL"/>
    <property type="match status" value="1"/>
</dbReference>
<feature type="repeat" description="NHL" evidence="2">
    <location>
        <begin position="134"/>
        <end position="173"/>
    </location>
</feature>
<dbReference type="PANTHER" id="PTHR13833:SF57">
    <property type="entry name" value="NHL REPEAT PROTEIN"/>
    <property type="match status" value="1"/>
</dbReference>
<keyword evidence="4" id="KW-0812">Transmembrane</keyword>
<evidence type="ECO:0000256" key="3">
    <source>
        <dbReference type="SAM" id="MobiDB-lite"/>
    </source>
</evidence>
<feature type="signal peptide" evidence="5">
    <location>
        <begin position="1"/>
        <end position="21"/>
    </location>
</feature>
<feature type="compositionally biased region" description="Polar residues" evidence="3">
    <location>
        <begin position="335"/>
        <end position="344"/>
    </location>
</feature>
<feature type="compositionally biased region" description="Basic and acidic residues" evidence="3">
    <location>
        <begin position="431"/>
        <end position="445"/>
    </location>
</feature>
<feature type="domain" description="Teneurin NHL" evidence="6">
    <location>
        <begin position="136"/>
        <end position="181"/>
    </location>
</feature>
<dbReference type="OMA" id="QLHYDDC"/>
<feature type="chain" id="PRO_5029899259" description="Teneurin NHL domain-containing protein" evidence="5">
    <location>
        <begin position="22"/>
        <end position="454"/>
    </location>
</feature>
<keyword evidence="1" id="KW-0677">Repeat</keyword>
<dbReference type="EnsemblPlants" id="Kaladp0071s0179.1.v1.1">
    <property type="protein sequence ID" value="Kaladp0071s0179.1.v1.1"/>
    <property type="gene ID" value="Kaladp0071s0179.v1.1"/>
</dbReference>
<feature type="region of interest" description="Disordered" evidence="3">
    <location>
        <begin position="317"/>
        <end position="364"/>
    </location>
</feature>
<dbReference type="AlphaFoldDB" id="A0A7N0ULZ8"/>
<evidence type="ECO:0000313" key="7">
    <source>
        <dbReference type="EnsemblPlants" id="Kaladp0071s0179.1.v1.1"/>
    </source>
</evidence>
<dbReference type="InterPro" id="IPR001258">
    <property type="entry name" value="NHL_repeat"/>
</dbReference>
<dbReference type="SUPFAM" id="SSF101898">
    <property type="entry name" value="NHL repeat"/>
    <property type="match status" value="1"/>
</dbReference>
<feature type="region of interest" description="Disordered" evidence="3">
    <location>
        <begin position="398"/>
        <end position="454"/>
    </location>
</feature>
<evidence type="ECO:0000256" key="5">
    <source>
        <dbReference type="SAM" id="SignalP"/>
    </source>
</evidence>
<feature type="compositionally biased region" description="Polar residues" evidence="3">
    <location>
        <begin position="400"/>
        <end position="411"/>
    </location>
</feature>
<accession>A0A7N0ULZ8</accession>
<keyword evidence="4" id="KW-1133">Transmembrane helix</keyword>
<feature type="compositionally biased region" description="Basic and acidic residues" evidence="3">
    <location>
        <begin position="412"/>
        <end position="423"/>
    </location>
</feature>
<dbReference type="PANTHER" id="PTHR13833">
    <property type="match status" value="1"/>
</dbReference>
<feature type="transmembrane region" description="Helical" evidence="4">
    <location>
        <begin position="241"/>
        <end position="260"/>
    </location>
</feature>
<dbReference type="InterPro" id="IPR011042">
    <property type="entry name" value="6-blade_b-propeller_TolB-like"/>
</dbReference>
<dbReference type="PROSITE" id="PS51125">
    <property type="entry name" value="NHL"/>
    <property type="match status" value="1"/>
</dbReference>
<reference evidence="7" key="1">
    <citation type="submission" date="2021-01" db="UniProtKB">
        <authorList>
            <consortium name="EnsemblPlants"/>
        </authorList>
    </citation>
    <scope>IDENTIFICATION</scope>
</reference>
<evidence type="ECO:0000313" key="8">
    <source>
        <dbReference type="Proteomes" id="UP000594263"/>
    </source>
</evidence>
<dbReference type="Gene3D" id="2.120.10.30">
    <property type="entry name" value="TolB, C-terminal domain"/>
    <property type="match status" value="1"/>
</dbReference>
<sequence length="454" mass="49379">MGRSVFILGLTVLLLSGGVSSAPSTNSPARILNGVFSNAASMLMKWLWSLKTTSTRTVNVHRPMMKFESGYSVETVFDGSKLGVEPHSVQVLQSGELLILDSQNSNLYRISTPLSLYSRPKLVAGSPEGSSGHVDGRPREAKLNHPKGVAVDDKGNIYIADTGNSAIRKITESGVATIVGGRSGRGGGHVDGPGEDAKLSNDFDVAYVGSSCSLLVVDRGNKAIREIQLRFDDCAYQYGSGFPFGIGVVVAAGVLGYALAMVQRKPGSAADSKTPQHRKVASEAQEGLLSRLGSLVAAAGANAAEILSRFIPGFVKKPRSGNQPDDVQRQHQEHSTAWPTQQESFEIPADEEPPPPALDTRAPTPKKTYAFMSRDSEKMNQIRQSHVFYNGWDNAEQPPRIQQATLDSQAWNHDKKSSKEQERPRRKKSVPKPEDHRAASRDVEPRINFSRYEF</sequence>
<keyword evidence="8" id="KW-1185">Reference proteome</keyword>
<evidence type="ECO:0000256" key="1">
    <source>
        <dbReference type="ARBA" id="ARBA00022737"/>
    </source>
</evidence>
<name>A0A7N0ULZ8_KALFE</name>
<proteinExistence type="predicted"/>
<dbReference type="InterPro" id="IPR056822">
    <property type="entry name" value="TEN_NHL"/>
</dbReference>
<keyword evidence="5" id="KW-0732">Signal</keyword>
<protein>
    <recommendedName>
        <fullName evidence="6">Teneurin NHL domain-containing protein</fullName>
    </recommendedName>
</protein>
<organism evidence="7 8">
    <name type="scientific">Kalanchoe fedtschenkoi</name>
    <name type="common">Lavender scallops</name>
    <name type="synonym">South American air plant</name>
    <dbReference type="NCBI Taxonomy" id="63787"/>
    <lineage>
        <taxon>Eukaryota</taxon>
        <taxon>Viridiplantae</taxon>
        <taxon>Streptophyta</taxon>
        <taxon>Embryophyta</taxon>
        <taxon>Tracheophyta</taxon>
        <taxon>Spermatophyta</taxon>
        <taxon>Magnoliopsida</taxon>
        <taxon>eudicotyledons</taxon>
        <taxon>Gunneridae</taxon>
        <taxon>Pentapetalae</taxon>
        <taxon>Saxifragales</taxon>
        <taxon>Crassulaceae</taxon>
        <taxon>Kalanchoe</taxon>
    </lineage>
</organism>
<evidence type="ECO:0000259" key="6">
    <source>
        <dbReference type="Pfam" id="PF25021"/>
    </source>
</evidence>
<dbReference type="Gramene" id="Kaladp0071s0179.1.v1.1">
    <property type="protein sequence ID" value="Kaladp0071s0179.1.v1.1"/>
    <property type="gene ID" value="Kaladp0071s0179.v1.1"/>
</dbReference>